<evidence type="ECO:0000313" key="2">
    <source>
        <dbReference type="Proteomes" id="UP001374893"/>
    </source>
</evidence>
<dbReference type="EMBL" id="AP024702">
    <property type="protein sequence ID" value="BCX48184.1"/>
    <property type="molecule type" value="Genomic_DNA"/>
</dbReference>
<dbReference type="Proteomes" id="UP001374893">
    <property type="component" value="Chromosome"/>
</dbReference>
<evidence type="ECO:0000313" key="1">
    <source>
        <dbReference type="EMBL" id="BCX48184.1"/>
    </source>
</evidence>
<protein>
    <recommendedName>
        <fullName evidence="3">DUF1850 domain-containing protein</fullName>
    </recommendedName>
</protein>
<organism evidence="1 2">
    <name type="scientific">Haloferula helveola</name>
    <dbReference type="NCBI Taxonomy" id="490095"/>
    <lineage>
        <taxon>Bacteria</taxon>
        <taxon>Pseudomonadati</taxon>
        <taxon>Verrucomicrobiota</taxon>
        <taxon>Verrucomicrobiia</taxon>
        <taxon>Verrucomicrobiales</taxon>
        <taxon>Verrucomicrobiaceae</taxon>
        <taxon>Haloferula</taxon>
    </lineage>
</organism>
<gene>
    <name evidence="1" type="ORF">HAHE_20920</name>
</gene>
<proteinExistence type="predicted"/>
<accession>A0ABM7RFU5</accession>
<sequence length="204" mass="22563">MGETADCVLFVQEFDDDPVTVGPARDISLLDARHAIGWQMRIFLASLLLLLPVAADENWLTASAIPEGATLKVEYTSSGCFHHERARFEFRNGSVKVWKYVPKEDQEKIEWEAKLIGEKKLVKAEIEGLDLLFAYYQAGNRGGCTTVDRIGMTLVEGKRVLREENHVDATCHADDRPGVLTLDELLSHVEEGALANPKPAAAGD</sequence>
<name>A0ABM7RFU5_9BACT</name>
<keyword evidence="2" id="KW-1185">Reference proteome</keyword>
<reference evidence="1 2" key="1">
    <citation type="submission" date="2021-06" db="EMBL/GenBank/DDBJ databases">
        <title>Complete genome of Haloferula helveola possessing various polysaccharide degrading enzymes.</title>
        <authorList>
            <person name="Takami H."/>
            <person name="Huang C."/>
            <person name="Hamasaki K."/>
        </authorList>
    </citation>
    <scope>NUCLEOTIDE SEQUENCE [LARGE SCALE GENOMIC DNA]</scope>
    <source>
        <strain evidence="1 2">CN-1</strain>
    </source>
</reference>
<evidence type="ECO:0008006" key="3">
    <source>
        <dbReference type="Google" id="ProtNLM"/>
    </source>
</evidence>